<comment type="catalytic activity">
    <reaction evidence="19">
        <text>hexanedioate(in) + 2-oxoglutarate(out) = hexanedioate(out) + 2-oxoglutarate(in)</text>
        <dbReference type="Rhea" id="RHEA:71743"/>
        <dbReference type="ChEBI" id="CHEBI:16810"/>
        <dbReference type="ChEBI" id="CHEBI:17128"/>
    </reaction>
</comment>
<evidence type="ECO:0000256" key="9">
    <source>
        <dbReference type="ARBA" id="ARBA00023136"/>
    </source>
</evidence>
<reference evidence="22 23" key="1">
    <citation type="submission" date="2020-08" db="EMBL/GenBank/DDBJ databases">
        <title>Aphidius gifuensis genome sequencing and assembly.</title>
        <authorList>
            <person name="Du Z."/>
        </authorList>
    </citation>
    <scope>NUCLEOTIDE SEQUENCE [LARGE SCALE GENOMIC DNA]</scope>
    <source>
        <strain evidence="22">YNYX2018</strain>
        <tissue evidence="22">Adults</tissue>
    </source>
</reference>
<evidence type="ECO:0000256" key="5">
    <source>
        <dbReference type="ARBA" id="ARBA00022737"/>
    </source>
</evidence>
<comment type="catalytic activity">
    <reaction evidence="17">
        <text>2-oxoheptanedioate(in) + 2-oxoglutarate(out) = 2-oxoheptanedioate(out) + 2-oxoglutarate(in)</text>
        <dbReference type="Rhea" id="RHEA:71755"/>
        <dbReference type="ChEBI" id="CHEBI:16810"/>
        <dbReference type="ChEBI" id="CHEBI:72701"/>
    </reaction>
</comment>
<evidence type="ECO:0000313" key="23">
    <source>
        <dbReference type="Proteomes" id="UP000639338"/>
    </source>
</evidence>
<evidence type="ECO:0000256" key="7">
    <source>
        <dbReference type="ARBA" id="ARBA00022989"/>
    </source>
</evidence>
<keyword evidence="9 20" id="KW-0472">Membrane</keyword>
<evidence type="ECO:0000313" key="22">
    <source>
        <dbReference type="EMBL" id="KAF7996777.1"/>
    </source>
</evidence>
<dbReference type="AlphaFoldDB" id="A0A834Y328"/>
<evidence type="ECO:0000256" key="18">
    <source>
        <dbReference type="ARBA" id="ARBA00048920"/>
    </source>
</evidence>
<comment type="subcellular location">
    <subcellularLocation>
        <location evidence="1">Mitochondrion inner membrane</location>
        <topology evidence="1">Multi-pass membrane protein</topology>
    </subcellularLocation>
</comment>
<feature type="repeat" description="Solcar" evidence="20">
    <location>
        <begin position="208"/>
        <end position="294"/>
    </location>
</feature>
<organism evidence="22 23">
    <name type="scientific">Aphidius gifuensis</name>
    <name type="common">Parasitoid wasp</name>
    <dbReference type="NCBI Taxonomy" id="684658"/>
    <lineage>
        <taxon>Eukaryota</taxon>
        <taxon>Metazoa</taxon>
        <taxon>Ecdysozoa</taxon>
        <taxon>Arthropoda</taxon>
        <taxon>Hexapoda</taxon>
        <taxon>Insecta</taxon>
        <taxon>Pterygota</taxon>
        <taxon>Neoptera</taxon>
        <taxon>Endopterygota</taxon>
        <taxon>Hymenoptera</taxon>
        <taxon>Apocrita</taxon>
        <taxon>Ichneumonoidea</taxon>
        <taxon>Braconidae</taxon>
        <taxon>Aphidiinae</taxon>
        <taxon>Aphidius</taxon>
    </lineage>
</organism>
<evidence type="ECO:0000256" key="15">
    <source>
        <dbReference type="ARBA" id="ARBA00048003"/>
    </source>
</evidence>
<dbReference type="SUPFAM" id="SSF103506">
    <property type="entry name" value="Mitochondrial carrier"/>
    <property type="match status" value="1"/>
</dbReference>
<dbReference type="PANTHER" id="PTHR46356">
    <property type="entry name" value="MITOCHONDRIAL 2-OXODICARBOXYLATE CARRIER"/>
    <property type="match status" value="1"/>
</dbReference>
<evidence type="ECO:0000256" key="6">
    <source>
        <dbReference type="ARBA" id="ARBA00022792"/>
    </source>
</evidence>
<protein>
    <recommendedName>
        <fullName evidence="11">Mitochondrial 2-oxodicarboxylate carrier</fullName>
    </recommendedName>
    <alternativeName>
        <fullName evidence="12">Solute carrier family 25 member 21</fullName>
    </alternativeName>
</protein>
<sequence>MENKKEMSFLKQAAVQSLAGGGAGFIEVCIMHPMDIVKTRFQLQVKTTINNPLYYNGIRDCMIKIYKNEGFGAFWKGILPPILAETPKRAVKFFTFEQYKKIFLFGSSTPTPLTYSLAGLCAGITEGILVNPFEVVKVRLQSNREKMKNTPSTFSVTKEIINKHGIGLNGLNKGLSTTIIRNGIFNCFYFGFYHSVKGFIPVNSDPLLEFLTKVGLGFIAGTTASCLNIPFDVAKSRIQGPQNDVKYSGTIQTMIIVYKREGPMALYKGLLPKILRLGPGGAIMLVVYDYTYGYLSKKFNE</sequence>
<proteinExistence type="inferred from homology"/>
<evidence type="ECO:0000256" key="16">
    <source>
        <dbReference type="ARBA" id="ARBA00048303"/>
    </source>
</evidence>
<comment type="catalytic activity">
    <reaction evidence="15">
        <text>citrate(in) + 2-oxoglutarate(out) = citrate(out) + 2-oxoglutarate(in)</text>
        <dbReference type="Rhea" id="RHEA:71763"/>
        <dbReference type="ChEBI" id="CHEBI:16810"/>
        <dbReference type="ChEBI" id="CHEBI:16947"/>
    </reaction>
</comment>
<comment type="catalytic activity">
    <reaction evidence="10">
        <text>2-oxoadipate(in) + 2-oxoglutarate(out) = 2-oxoadipate(out) + 2-oxoglutarate(in)</text>
        <dbReference type="Rhea" id="RHEA:71739"/>
        <dbReference type="ChEBI" id="CHEBI:16810"/>
        <dbReference type="ChEBI" id="CHEBI:57499"/>
    </reaction>
</comment>
<dbReference type="InterPro" id="IPR002067">
    <property type="entry name" value="MCP"/>
</dbReference>
<keyword evidence="8" id="KW-0496">Mitochondrion</keyword>
<keyword evidence="3 21" id="KW-0813">Transport</keyword>
<dbReference type="PANTHER" id="PTHR46356:SF1">
    <property type="entry name" value="MITOCHONDRIAL 2-OXODICARBOXYLATE CARRIER"/>
    <property type="match status" value="1"/>
</dbReference>
<evidence type="ECO:0000256" key="4">
    <source>
        <dbReference type="ARBA" id="ARBA00022692"/>
    </source>
</evidence>
<feature type="repeat" description="Solcar" evidence="20">
    <location>
        <begin position="110"/>
        <end position="199"/>
    </location>
</feature>
<evidence type="ECO:0000256" key="14">
    <source>
        <dbReference type="ARBA" id="ARBA00047537"/>
    </source>
</evidence>
<comment type="catalytic activity">
    <reaction evidence="18">
        <text>glutarate(in) + 2-oxoglutarate(out) = glutarate(out) + 2-oxoglutarate(in)</text>
        <dbReference type="Rhea" id="RHEA:71751"/>
        <dbReference type="ChEBI" id="CHEBI:16810"/>
        <dbReference type="ChEBI" id="CHEBI:30921"/>
    </reaction>
</comment>
<dbReference type="PROSITE" id="PS50920">
    <property type="entry name" value="SOLCAR"/>
    <property type="match status" value="3"/>
</dbReference>
<evidence type="ECO:0000256" key="11">
    <source>
        <dbReference type="ARBA" id="ARBA00039747"/>
    </source>
</evidence>
<accession>A0A834Y328</accession>
<evidence type="ECO:0000256" key="2">
    <source>
        <dbReference type="ARBA" id="ARBA00006375"/>
    </source>
</evidence>
<dbReference type="EMBL" id="JACMRX010000001">
    <property type="protein sequence ID" value="KAF7996777.1"/>
    <property type="molecule type" value="Genomic_DNA"/>
</dbReference>
<dbReference type="InterPro" id="IPR018108">
    <property type="entry name" value="MCP_transmembrane"/>
</dbReference>
<dbReference type="GO" id="GO:0005743">
    <property type="term" value="C:mitochondrial inner membrane"/>
    <property type="evidence" value="ECO:0007669"/>
    <property type="project" value="UniProtKB-SubCell"/>
</dbReference>
<keyword evidence="5" id="KW-0677">Repeat</keyword>
<dbReference type="Pfam" id="PF00153">
    <property type="entry name" value="Mito_carr"/>
    <property type="match status" value="3"/>
</dbReference>
<evidence type="ECO:0000256" key="20">
    <source>
        <dbReference type="PROSITE-ProRule" id="PRU00282"/>
    </source>
</evidence>
<comment type="catalytic activity">
    <reaction evidence="14">
        <text>heptanedioate(in) + 2-oxoglutarate(out) = heptanedioate(out) + 2-oxoglutarate(in)</text>
        <dbReference type="Rhea" id="RHEA:71759"/>
        <dbReference type="ChEBI" id="CHEBI:16810"/>
        <dbReference type="ChEBI" id="CHEBI:36165"/>
    </reaction>
</comment>
<feature type="repeat" description="Solcar" evidence="20">
    <location>
        <begin position="11"/>
        <end position="102"/>
    </location>
</feature>
<dbReference type="InterPro" id="IPR051752">
    <property type="entry name" value="Mito_2-oxodicarb_carrier"/>
</dbReference>
<gene>
    <name evidence="22" type="ORF">HCN44_002423</name>
</gene>
<dbReference type="Gene3D" id="1.50.40.10">
    <property type="entry name" value="Mitochondrial carrier domain"/>
    <property type="match status" value="1"/>
</dbReference>
<keyword evidence="7" id="KW-1133">Transmembrane helix</keyword>
<evidence type="ECO:0000256" key="21">
    <source>
        <dbReference type="RuleBase" id="RU000488"/>
    </source>
</evidence>
<dbReference type="PRINTS" id="PR00926">
    <property type="entry name" value="MITOCARRIER"/>
</dbReference>
<evidence type="ECO:0000256" key="8">
    <source>
        <dbReference type="ARBA" id="ARBA00023128"/>
    </source>
</evidence>
<keyword evidence="6" id="KW-0999">Mitochondrion inner membrane</keyword>
<name>A0A834Y328_APHGI</name>
<dbReference type="OrthoDB" id="434783at2759"/>
<evidence type="ECO:0000256" key="10">
    <source>
        <dbReference type="ARBA" id="ARBA00036018"/>
    </source>
</evidence>
<comment type="function">
    <text evidence="13">Transports dicarboxylates across the inner membranes of mitochondria by a counter-exchange mechanism. Can transport 2-oxoadipate (2-oxohexanedioate), 2-oxoglutarate, adipate (hexanedioate), glutarate, and to a lesser extent, pimelate (heptanedioate), 2-oxopimelate (2-oxoheptanedioate), 2-aminoadipate (2-aminohexanedioate), oxaloacetate, and citrate. Plays a central role in catabolism of lysine, hydroxylysine, and tryptophan, by transporting common metabolite intermediates (such as 2-oxoadipate) into the mitochondria, where it is converted into acetyl-CoA and can enter the citric acid (TCA) cycle.</text>
</comment>
<dbReference type="GO" id="GO:0055085">
    <property type="term" value="P:transmembrane transport"/>
    <property type="evidence" value="ECO:0007669"/>
    <property type="project" value="InterPro"/>
</dbReference>
<dbReference type="Proteomes" id="UP000639338">
    <property type="component" value="Unassembled WGS sequence"/>
</dbReference>
<evidence type="ECO:0000256" key="17">
    <source>
        <dbReference type="ARBA" id="ARBA00048581"/>
    </source>
</evidence>
<evidence type="ECO:0000256" key="19">
    <source>
        <dbReference type="ARBA" id="ARBA00048998"/>
    </source>
</evidence>
<evidence type="ECO:0000256" key="1">
    <source>
        <dbReference type="ARBA" id="ARBA00004448"/>
    </source>
</evidence>
<dbReference type="InterPro" id="IPR023395">
    <property type="entry name" value="MCP_dom_sf"/>
</dbReference>
<keyword evidence="4 20" id="KW-0812">Transmembrane</keyword>
<comment type="similarity">
    <text evidence="2 21">Belongs to the mitochondrial carrier (TC 2.A.29) family.</text>
</comment>
<comment type="caution">
    <text evidence="22">The sequence shown here is derived from an EMBL/GenBank/DDBJ whole genome shotgun (WGS) entry which is preliminary data.</text>
</comment>
<keyword evidence="23" id="KW-1185">Reference proteome</keyword>
<evidence type="ECO:0000256" key="12">
    <source>
        <dbReference type="ARBA" id="ARBA00041874"/>
    </source>
</evidence>
<comment type="catalytic activity">
    <reaction evidence="16">
        <text>L-2-aminoadipate(in) + 2-oxoglutarate(out) = L-2-aminoadipate(out) + 2-oxoglutarate(in)</text>
        <dbReference type="Rhea" id="RHEA:71747"/>
        <dbReference type="ChEBI" id="CHEBI:16810"/>
        <dbReference type="ChEBI" id="CHEBI:58672"/>
    </reaction>
</comment>
<evidence type="ECO:0000256" key="3">
    <source>
        <dbReference type="ARBA" id="ARBA00022448"/>
    </source>
</evidence>
<evidence type="ECO:0000256" key="13">
    <source>
        <dbReference type="ARBA" id="ARBA00046087"/>
    </source>
</evidence>